<keyword evidence="1" id="KW-0812">Transmembrane</keyword>
<protein>
    <submittedName>
        <fullName evidence="2">Uncharacterized protein</fullName>
    </submittedName>
</protein>
<feature type="transmembrane region" description="Helical" evidence="1">
    <location>
        <begin position="72"/>
        <end position="93"/>
    </location>
</feature>
<evidence type="ECO:0000256" key="1">
    <source>
        <dbReference type="SAM" id="Phobius"/>
    </source>
</evidence>
<organism evidence="2 3">
    <name type="scientific">Colletotrichum orbiculare (strain 104-T / ATCC 96160 / CBS 514.97 / LARS 414 / MAFF 240422)</name>
    <name type="common">Cucumber anthracnose fungus</name>
    <name type="synonym">Colletotrichum lagenarium</name>
    <dbReference type="NCBI Taxonomy" id="1213857"/>
    <lineage>
        <taxon>Eukaryota</taxon>
        <taxon>Fungi</taxon>
        <taxon>Dikarya</taxon>
        <taxon>Ascomycota</taxon>
        <taxon>Pezizomycotina</taxon>
        <taxon>Sordariomycetes</taxon>
        <taxon>Hypocreomycetidae</taxon>
        <taxon>Glomerellales</taxon>
        <taxon>Glomerellaceae</taxon>
        <taxon>Colletotrichum</taxon>
        <taxon>Colletotrichum orbiculare species complex</taxon>
    </lineage>
</organism>
<dbReference type="EMBL" id="AMCV02000011">
    <property type="protein sequence ID" value="TDZ21874.1"/>
    <property type="molecule type" value="Genomic_DNA"/>
</dbReference>
<reference evidence="3" key="1">
    <citation type="journal article" date="2013" name="New Phytol.">
        <title>Comparative genomic and transcriptomic analyses reveal the hemibiotrophic stage shift of Colletotrichum fungi.</title>
        <authorList>
            <person name="Gan P."/>
            <person name="Ikeda K."/>
            <person name="Irieda H."/>
            <person name="Narusaka M."/>
            <person name="O'Connell R.J."/>
            <person name="Narusaka Y."/>
            <person name="Takano Y."/>
            <person name="Kubo Y."/>
            <person name="Shirasu K."/>
        </authorList>
    </citation>
    <scope>NUCLEOTIDE SEQUENCE [LARGE SCALE GENOMIC DNA]</scope>
    <source>
        <strain evidence="3">104-T / ATCC 96160 / CBS 514.97 / LARS 414 / MAFF 240422</strain>
    </source>
</reference>
<dbReference type="Proteomes" id="UP000014480">
    <property type="component" value="Unassembled WGS sequence"/>
</dbReference>
<dbReference type="OrthoDB" id="5427210at2759"/>
<evidence type="ECO:0000313" key="3">
    <source>
        <dbReference type="Proteomes" id="UP000014480"/>
    </source>
</evidence>
<keyword evidence="3" id="KW-1185">Reference proteome</keyword>
<accession>A0A484FWJ8</accession>
<comment type="caution">
    <text evidence="2">The sequence shown here is derived from an EMBL/GenBank/DDBJ whole genome shotgun (WGS) entry which is preliminary data.</text>
</comment>
<name>A0A484FWJ8_COLOR</name>
<reference evidence="3" key="2">
    <citation type="journal article" date="2019" name="Mol. Plant Microbe Interact.">
        <title>Genome sequence resources for four phytopathogenic fungi from the Colletotrichum orbiculare species complex.</title>
        <authorList>
            <person name="Gan P."/>
            <person name="Tsushima A."/>
            <person name="Narusaka M."/>
            <person name="Narusaka Y."/>
            <person name="Takano Y."/>
            <person name="Kubo Y."/>
            <person name="Shirasu K."/>
        </authorList>
    </citation>
    <scope>GENOME REANNOTATION</scope>
    <source>
        <strain evidence="3">104-T / ATCC 96160 / CBS 514.97 / LARS 414 / MAFF 240422</strain>
    </source>
</reference>
<keyword evidence="1" id="KW-1133">Transmembrane helix</keyword>
<gene>
    <name evidence="2" type="ORF">Cob_v004822</name>
</gene>
<proteinExistence type="predicted"/>
<feature type="transmembrane region" description="Helical" evidence="1">
    <location>
        <begin position="37"/>
        <end position="60"/>
    </location>
</feature>
<sequence length="110" mass="12069">MKKTSAADDIVVLSSEVNNCHSKWWKDPGLRQLNLRLLPVFISPLMIGYDGALIGGLLTIPQYLGFSPKDTSLIGLMVAGYSIGGALMFWASWSLHPSGKYFVTALVFTY</sequence>
<keyword evidence="1" id="KW-0472">Membrane</keyword>
<dbReference type="AlphaFoldDB" id="A0A484FWJ8"/>
<evidence type="ECO:0000313" key="2">
    <source>
        <dbReference type="EMBL" id="TDZ21874.1"/>
    </source>
</evidence>